<protein>
    <submittedName>
        <fullName evidence="2">Uncharacterized protein</fullName>
    </submittedName>
</protein>
<dbReference type="AlphaFoldDB" id="A0A8J2YAF6"/>
<keyword evidence="3" id="KW-1185">Reference proteome</keyword>
<keyword evidence="1" id="KW-0732">Signal</keyword>
<organism evidence="2 3">
    <name type="scientific">Planktosalinus lacus</name>
    <dbReference type="NCBI Taxonomy" id="1526573"/>
    <lineage>
        <taxon>Bacteria</taxon>
        <taxon>Pseudomonadati</taxon>
        <taxon>Bacteroidota</taxon>
        <taxon>Flavobacteriia</taxon>
        <taxon>Flavobacteriales</taxon>
        <taxon>Flavobacteriaceae</taxon>
        <taxon>Planktosalinus</taxon>
    </lineage>
</organism>
<feature type="signal peptide" evidence="1">
    <location>
        <begin position="1"/>
        <end position="19"/>
    </location>
</feature>
<evidence type="ECO:0000256" key="1">
    <source>
        <dbReference type="SAM" id="SignalP"/>
    </source>
</evidence>
<evidence type="ECO:0000313" key="3">
    <source>
        <dbReference type="Proteomes" id="UP000652231"/>
    </source>
</evidence>
<dbReference type="Proteomes" id="UP000652231">
    <property type="component" value="Unassembled WGS sequence"/>
</dbReference>
<name>A0A8J2YAF6_9FLAO</name>
<reference evidence="2" key="2">
    <citation type="submission" date="2020-09" db="EMBL/GenBank/DDBJ databases">
        <authorList>
            <person name="Sun Q."/>
            <person name="Zhou Y."/>
        </authorList>
    </citation>
    <scope>NUCLEOTIDE SEQUENCE</scope>
    <source>
        <strain evidence="2">CGMCC 1.12924</strain>
    </source>
</reference>
<comment type="caution">
    <text evidence="2">The sequence shown here is derived from an EMBL/GenBank/DDBJ whole genome shotgun (WGS) entry which is preliminary data.</text>
</comment>
<dbReference type="RefSeq" id="WP_188442339.1">
    <property type="nucleotide sequence ID" value="NZ_BMGK01000008.1"/>
</dbReference>
<reference evidence="2" key="1">
    <citation type="journal article" date="2014" name="Int. J. Syst. Evol. Microbiol.">
        <title>Complete genome sequence of Corynebacterium casei LMG S-19264T (=DSM 44701T), isolated from a smear-ripened cheese.</title>
        <authorList>
            <consortium name="US DOE Joint Genome Institute (JGI-PGF)"/>
            <person name="Walter F."/>
            <person name="Albersmeier A."/>
            <person name="Kalinowski J."/>
            <person name="Ruckert C."/>
        </authorList>
    </citation>
    <scope>NUCLEOTIDE SEQUENCE</scope>
    <source>
        <strain evidence="2">CGMCC 1.12924</strain>
    </source>
</reference>
<sequence>MKNYYSAIFFIFVSTSIFGQVGIGTTNPDATLHIAGEQSTVRIEALNEVNNPLNDGIKLAPTYVQKNGEITLKPSEVISESIHIIDASSAFSVPVVAENNNSSSTITNVYNYQITLPSESFIEVKYSLSYNIFETYDPVSETGVRIFDGQSRQIKTYFTIDSGVDKFGQISQNYYNISTGGGPGTFYNNGFAYISLAPGTYTLNFYVDLAGHVDNTTAVLLGGSESLLRIRFYN</sequence>
<gene>
    <name evidence="2" type="ORF">GCM10011312_21310</name>
</gene>
<feature type="chain" id="PRO_5035239159" evidence="1">
    <location>
        <begin position="20"/>
        <end position="234"/>
    </location>
</feature>
<evidence type="ECO:0000313" key="2">
    <source>
        <dbReference type="EMBL" id="GGD97465.1"/>
    </source>
</evidence>
<proteinExistence type="predicted"/>
<accession>A0A8J2YAF6</accession>
<dbReference type="EMBL" id="BMGK01000008">
    <property type="protein sequence ID" value="GGD97465.1"/>
    <property type="molecule type" value="Genomic_DNA"/>
</dbReference>